<dbReference type="EMBL" id="JBBWWQ010000017">
    <property type="protein sequence ID" value="KAK8924083.1"/>
    <property type="molecule type" value="Genomic_DNA"/>
</dbReference>
<sequence length="228" mass="25490">MSRSPYRSPLRQEEVRPSPPPQPPPEAHHPPAARQLTNSFGKEVVLTKAFGFPLRSLSREADGPIPPPPISVLEDGGSPLSQLERSAERPAVANRMAAPAAPIEAKVRGGVGKGMRVESGFVERAGLSWAEIGLRVLEIVLCLISFSVMAADKTSGWAGDSFDRYEEFRYCISINIIAFAYSLFQACAEFHHRMKKRHIIEHPLSYYFDFFMDQVSDYFFLKNFNISC</sequence>
<evidence type="ECO:0000259" key="10">
    <source>
        <dbReference type="Pfam" id="PF04535"/>
    </source>
</evidence>
<evidence type="ECO:0000256" key="6">
    <source>
        <dbReference type="ARBA" id="ARBA00022989"/>
    </source>
</evidence>
<feature type="region of interest" description="Disordered" evidence="9">
    <location>
        <begin position="1"/>
        <end position="38"/>
    </location>
</feature>
<evidence type="ECO:0000256" key="7">
    <source>
        <dbReference type="ARBA" id="ARBA00023136"/>
    </source>
</evidence>
<evidence type="ECO:0000256" key="4">
    <source>
        <dbReference type="ARBA" id="ARBA00022475"/>
    </source>
</evidence>
<protein>
    <recommendedName>
        <fullName evidence="8">CASP-like protein</fullName>
    </recommendedName>
</protein>
<feature type="region of interest" description="Disordered" evidence="9">
    <location>
        <begin position="58"/>
        <end position="80"/>
    </location>
</feature>
<evidence type="ECO:0000256" key="5">
    <source>
        <dbReference type="ARBA" id="ARBA00022692"/>
    </source>
</evidence>
<dbReference type="PANTHER" id="PTHR33573:SF50">
    <property type="entry name" value="CASP-LIKE PROTEIN 4A3"/>
    <property type="match status" value="1"/>
</dbReference>
<dbReference type="Proteomes" id="UP001418222">
    <property type="component" value="Unassembled WGS sequence"/>
</dbReference>
<feature type="domain" description="Casparian strip membrane protein" evidence="10">
    <location>
        <begin position="126"/>
        <end position="218"/>
    </location>
</feature>
<dbReference type="GO" id="GO:0005886">
    <property type="term" value="C:plasma membrane"/>
    <property type="evidence" value="ECO:0007669"/>
    <property type="project" value="UniProtKB-SubCell"/>
</dbReference>
<accession>A0AAP0FY81</accession>
<evidence type="ECO:0000256" key="2">
    <source>
        <dbReference type="ARBA" id="ARBA00007651"/>
    </source>
</evidence>
<evidence type="ECO:0000256" key="1">
    <source>
        <dbReference type="ARBA" id="ARBA00004651"/>
    </source>
</evidence>
<comment type="caution">
    <text evidence="11">The sequence shown here is derived from an EMBL/GenBank/DDBJ whole genome shotgun (WGS) entry which is preliminary data.</text>
</comment>
<keyword evidence="7" id="KW-0472">Membrane</keyword>
<evidence type="ECO:0000256" key="3">
    <source>
        <dbReference type="ARBA" id="ARBA00011489"/>
    </source>
</evidence>
<comment type="subcellular location">
    <subcellularLocation>
        <location evidence="1 8">Cell membrane</location>
        <topology evidence="1 8">Multi-pass membrane protein</topology>
    </subcellularLocation>
</comment>
<reference evidence="11 12" key="1">
    <citation type="journal article" date="2022" name="Nat. Plants">
        <title>Genomes of leafy and leafless Platanthera orchids illuminate the evolution of mycoheterotrophy.</title>
        <authorList>
            <person name="Li M.H."/>
            <person name="Liu K.W."/>
            <person name="Li Z."/>
            <person name="Lu H.C."/>
            <person name="Ye Q.L."/>
            <person name="Zhang D."/>
            <person name="Wang J.Y."/>
            <person name="Li Y.F."/>
            <person name="Zhong Z.M."/>
            <person name="Liu X."/>
            <person name="Yu X."/>
            <person name="Liu D.K."/>
            <person name="Tu X.D."/>
            <person name="Liu B."/>
            <person name="Hao Y."/>
            <person name="Liao X.Y."/>
            <person name="Jiang Y.T."/>
            <person name="Sun W.H."/>
            <person name="Chen J."/>
            <person name="Chen Y.Q."/>
            <person name="Ai Y."/>
            <person name="Zhai J.W."/>
            <person name="Wu S.S."/>
            <person name="Zhou Z."/>
            <person name="Hsiao Y.Y."/>
            <person name="Wu W.L."/>
            <person name="Chen Y.Y."/>
            <person name="Lin Y.F."/>
            <person name="Hsu J.L."/>
            <person name="Li C.Y."/>
            <person name="Wang Z.W."/>
            <person name="Zhao X."/>
            <person name="Zhong W.Y."/>
            <person name="Ma X.K."/>
            <person name="Ma L."/>
            <person name="Huang J."/>
            <person name="Chen G.Z."/>
            <person name="Huang M.Z."/>
            <person name="Huang L."/>
            <person name="Peng D.H."/>
            <person name="Luo Y.B."/>
            <person name="Zou S.Q."/>
            <person name="Chen S.P."/>
            <person name="Lan S."/>
            <person name="Tsai W.C."/>
            <person name="Van de Peer Y."/>
            <person name="Liu Z.J."/>
        </authorList>
    </citation>
    <scope>NUCLEOTIDE SEQUENCE [LARGE SCALE GENOMIC DNA]</scope>
    <source>
        <strain evidence="11">Lor287</strain>
    </source>
</reference>
<comment type="similarity">
    <text evidence="2 8">Belongs to the Casparian strip membrane proteins (CASP) family.</text>
</comment>
<evidence type="ECO:0000313" key="12">
    <source>
        <dbReference type="Proteomes" id="UP001418222"/>
    </source>
</evidence>
<dbReference type="InterPro" id="IPR006702">
    <property type="entry name" value="CASP_dom"/>
</dbReference>
<dbReference type="PANTHER" id="PTHR33573">
    <property type="entry name" value="CASP-LIKE PROTEIN 4A4"/>
    <property type="match status" value="1"/>
</dbReference>
<keyword evidence="5" id="KW-0812">Transmembrane</keyword>
<keyword evidence="6" id="KW-1133">Transmembrane helix</keyword>
<evidence type="ECO:0000256" key="8">
    <source>
        <dbReference type="RuleBase" id="RU361233"/>
    </source>
</evidence>
<dbReference type="Pfam" id="PF04535">
    <property type="entry name" value="CASP_dom"/>
    <property type="match status" value="1"/>
</dbReference>
<proteinExistence type="inferred from homology"/>
<dbReference type="AlphaFoldDB" id="A0AAP0FY81"/>
<name>A0AAP0FY81_9ASPA</name>
<organism evidence="11 12">
    <name type="scientific">Platanthera zijinensis</name>
    <dbReference type="NCBI Taxonomy" id="2320716"/>
    <lineage>
        <taxon>Eukaryota</taxon>
        <taxon>Viridiplantae</taxon>
        <taxon>Streptophyta</taxon>
        <taxon>Embryophyta</taxon>
        <taxon>Tracheophyta</taxon>
        <taxon>Spermatophyta</taxon>
        <taxon>Magnoliopsida</taxon>
        <taxon>Liliopsida</taxon>
        <taxon>Asparagales</taxon>
        <taxon>Orchidaceae</taxon>
        <taxon>Orchidoideae</taxon>
        <taxon>Orchideae</taxon>
        <taxon>Orchidinae</taxon>
        <taxon>Platanthera</taxon>
    </lineage>
</organism>
<evidence type="ECO:0000256" key="9">
    <source>
        <dbReference type="SAM" id="MobiDB-lite"/>
    </source>
</evidence>
<keyword evidence="12" id="KW-1185">Reference proteome</keyword>
<gene>
    <name evidence="11" type="ORF">KSP39_PZI019480</name>
</gene>
<evidence type="ECO:0000313" key="11">
    <source>
        <dbReference type="EMBL" id="KAK8924083.1"/>
    </source>
</evidence>
<keyword evidence="4 8" id="KW-1003">Cell membrane</keyword>
<comment type="subunit">
    <text evidence="3 8">Homodimer and heterodimers.</text>
</comment>